<dbReference type="InterPro" id="IPR001279">
    <property type="entry name" value="Metallo-B-lactamas"/>
</dbReference>
<keyword evidence="2" id="KW-0378">Hydrolase</keyword>
<comment type="caution">
    <text evidence="2">The sequence shown here is derived from an EMBL/GenBank/DDBJ whole genome shotgun (WGS) entry which is preliminary data.</text>
</comment>
<name>A0A7Y0HQQ7_9CLOT</name>
<dbReference type="Proteomes" id="UP000537131">
    <property type="component" value="Unassembled WGS sequence"/>
</dbReference>
<dbReference type="Gene3D" id="3.60.15.10">
    <property type="entry name" value="Ribonuclease Z/Hydroxyacylglutathione hydrolase-like"/>
    <property type="match status" value="1"/>
</dbReference>
<dbReference type="SUPFAM" id="SSF56281">
    <property type="entry name" value="Metallo-hydrolase/oxidoreductase"/>
    <property type="match status" value="1"/>
</dbReference>
<evidence type="ECO:0000313" key="3">
    <source>
        <dbReference type="Proteomes" id="UP000537131"/>
    </source>
</evidence>
<keyword evidence="3" id="KW-1185">Reference proteome</keyword>
<evidence type="ECO:0000313" key="2">
    <source>
        <dbReference type="EMBL" id="NMM65012.1"/>
    </source>
</evidence>
<dbReference type="InterPro" id="IPR041712">
    <property type="entry name" value="DHPS-like_MBL-fold"/>
</dbReference>
<dbReference type="InterPro" id="IPR036866">
    <property type="entry name" value="RibonucZ/Hydroxyglut_hydro"/>
</dbReference>
<dbReference type="GO" id="GO:0016787">
    <property type="term" value="F:hydrolase activity"/>
    <property type="evidence" value="ECO:0007669"/>
    <property type="project" value="UniProtKB-KW"/>
</dbReference>
<sequence length="287" mass="33102">MRITTLIENTQDKNERLKYEHGLSMFIEMENCNILFDTGKTGDFIENAEKLKVNLKNTDILVLSHAHYDHCGGVKRLLETYDIKPKLIISEYFFEKSNKYHYSDGKLKSDFSGEMGYKYIGIDFDKQYIDNKNVPINFIKDNIFKINDNAFLFSNFNRYYPFEKINENMKIRYNDKYEVDMFEDEIALGIKTEKGLVVILGCAHPGFLNMINTISERTGEEVIGVIGGTHLIEADDDRIKESINYLNALDIEILGLSHCTGEKAIKMFDENCKGSFINRTGTVLNLI</sequence>
<protein>
    <submittedName>
        <fullName evidence="2">MBL fold metallo-hydrolase</fullName>
    </submittedName>
</protein>
<accession>A0A7Y0HQQ7</accession>
<feature type="domain" description="Metallo-beta-lactamase" evidence="1">
    <location>
        <begin position="22"/>
        <end position="102"/>
    </location>
</feature>
<dbReference type="EMBL" id="JABBNI010000058">
    <property type="protein sequence ID" value="NMM65012.1"/>
    <property type="molecule type" value="Genomic_DNA"/>
</dbReference>
<evidence type="ECO:0000259" key="1">
    <source>
        <dbReference type="Pfam" id="PF00753"/>
    </source>
</evidence>
<gene>
    <name evidence="2" type="ORF">HBE96_20690</name>
</gene>
<dbReference type="CDD" id="cd07713">
    <property type="entry name" value="DHPS-like_MBL-fold"/>
    <property type="match status" value="1"/>
</dbReference>
<dbReference type="Pfam" id="PF00753">
    <property type="entry name" value="Lactamase_B"/>
    <property type="match status" value="1"/>
</dbReference>
<organism evidence="2 3">
    <name type="scientific">Clostridium muellerianum</name>
    <dbReference type="NCBI Taxonomy" id="2716538"/>
    <lineage>
        <taxon>Bacteria</taxon>
        <taxon>Bacillati</taxon>
        <taxon>Bacillota</taxon>
        <taxon>Clostridia</taxon>
        <taxon>Eubacteriales</taxon>
        <taxon>Clostridiaceae</taxon>
        <taxon>Clostridium</taxon>
    </lineage>
</organism>
<dbReference type="PANTHER" id="PTHR13754:SF13">
    <property type="entry name" value="METALLO-BETA-LACTAMASE SUPERFAMILY PROTEIN (AFU_ORTHOLOGUE AFUA_3G07630)"/>
    <property type="match status" value="1"/>
</dbReference>
<reference evidence="2 3" key="1">
    <citation type="submission" date="2020-06" db="EMBL/GenBank/DDBJ databases">
        <title>Complete Genome Sequence of Clostridium muelleri sp. nov. P21T, an Acid-Alcohol Producing Acetogen Isolated from Old Hay.</title>
        <authorList>
            <person name="Duncan K.E."/>
            <person name="Tanner R.S."/>
        </authorList>
    </citation>
    <scope>NUCLEOTIDE SEQUENCE [LARGE SCALE GENOMIC DNA]</scope>
    <source>
        <strain evidence="2 3">P21</strain>
    </source>
</reference>
<dbReference type="PANTHER" id="PTHR13754">
    <property type="entry name" value="METALLO-BETA-LACTAMASE SUPERFAMILY PROTEIN"/>
    <property type="match status" value="1"/>
</dbReference>
<proteinExistence type="predicted"/>
<dbReference type="AlphaFoldDB" id="A0A7Y0HQQ7"/>
<dbReference type="InterPro" id="IPR052926">
    <property type="entry name" value="Metallo-beta-lactamase_dom"/>
</dbReference>
<dbReference type="RefSeq" id="WP_169299596.1">
    <property type="nucleotide sequence ID" value="NZ_JABBNI010000058.1"/>
</dbReference>
<dbReference type="GO" id="GO:0016740">
    <property type="term" value="F:transferase activity"/>
    <property type="evidence" value="ECO:0007669"/>
    <property type="project" value="TreeGrafter"/>
</dbReference>